<dbReference type="GO" id="GO:0006508">
    <property type="term" value="P:proteolysis"/>
    <property type="evidence" value="ECO:0007669"/>
    <property type="project" value="UniProtKB-KW"/>
</dbReference>
<keyword evidence="5" id="KW-0645">Protease</keyword>
<sequence>MKRFWKLGGVLFLGFLTLSTCTVWNAEDALILEVESIVNNQSSSSNSGEVVTTLSPESGSDTDCVTNEGVAGTCIRFTECYPYFQSEIKDVKHSTVSSHIEVVRNMSTPCQPAEVTTNPLSPGGEGVSNDDHICCATLTRAASSGNLPSFEGRETTENAEMSPQEMEKEKVEAYAGCGLTPYNNELPKVVQGREAKKNEFPWAHCVNKQFFASLSIRTGPMLQNVRLYIGAHDIYGGKDYEVRKVKKLAFHKGFNGQQFRDDIALMVLDSPVMFSESIKPVCLYSGSPPVDGGETNADIAGWGKISEHGPPSRKLRTASIRIWTNSQCAQKYVGTLAPTISSGMVCAGSNGKDSCQGDSGGSLTLSQNGRQQLIGVYVGIGYPPPDEPTTRHTEATVAEYDCKKKDLLSVSTQTDPRIPSVNTSTTLLSIFSCTTSSAWLPFWKYIIIKN</sequence>
<organism evidence="5 6">
    <name type="scientific">Folsomia candida</name>
    <name type="common">Springtail</name>
    <dbReference type="NCBI Taxonomy" id="158441"/>
    <lineage>
        <taxon>Eukaryota</taxon>
        <taxon>Metazoa</taxon>
        <taxon>Ecdysozoa</taxon>
        <taxon>Arthropoda</taxon>
        <taxon>Hexapoda</taxon>
        <taxon>Collembola</taxon>
        <taxon>Entomobryomorpha</taxon>
        <taxon>Isotomoidea</taxon>
        <taxon>Isotomidae</taxon>
        <taxon>Proisotominae</taxon>
        <taxon>Folsomia</taxon>
    </lineage>
</organism>
<feature type="compositionally biased region" description="Polar residues" evidence="2">
    <location>
        <begin position="52"/>
        <end position="62"/>
    </location>
</feature>
<dbReference type="InterPro" id="IPR033116">
    <property type="entry name" value="TRYPSIN_SER"/>
</dbReference>
<dbReference type="InterPro" id="IPR009003">
    <property type="entry name" value="Peptidase_S1_PA"/>
</dbReference>
<feature type="compositionally biased region" description="Low complexity" evidence="2">
    <location>
        <begin position="41"/>
        <end position="51"/>
    </location>
</feature>
<feature type="domain" description="Peptidase S1" evidence="4">
    <location>
        <begin position="203"/>
        <end position="449"/>
    </location>
</feature>
<dbReference type="PROSITE" id="PS00135">
    <property type="entry name" value="TRYPSIN_SER"/>
    <property type="match status" value="1"/>
</dbReference>
<dbReference type="AlphaFoldDB" id="A0A226DCI5"/>
<dbReference type="PROSITE" id="PS50240">
    <property type="entry name" value="TRYPSIN_DOM"/>
    <property type="match status" value="1"/>
</dbReference>
<dbReference type="OrthoDB" id="546450at2759"/>
<dbReference type="PANTHER" id="PTHR24252:SF11">
    <property type="entry name" value="ATRIAL NATRIURETIC PEPTIDE-CONVERTING ENZYME ISOFORM X1"/>
    <property type="match status" value="1"/>
</dbReference>
<evidence type="ECO:0000256" key="1">
    <source>
        <dbReference type="ARBA" id="ARBA00023157"/>
    </source>
</evidence>
<dbReference type="GO" id="GO:0004252">
    <property type="term" value="F:serine-type endopeptidase activity"/>
    <property type="evidence" value="ECO:0007669"/>
    <property type="project" value="InterPro"/>
</dbReference>
<keyword evidence="3" id="KW-0732">Signal</keyword>
<dbReference type="OMA" id="DHICCAT"/>
<evidence type="ECO:0000313" key="5">
    <source>
        <dbReference type="EMBL" id="OXA42909.1"/>
    </source>
</evidence>
<dbReference type="PANTHER" id="PTHR24252">
    <property type="entry name" value="ACROSIN-RELATED"/>
    <property type="match status" value="1"/>
</dbReference>
<keyword evidence="6" id="KW-1185">Reference proteome</keyword>
<proteinExistence type="predicted"/>
<feature type="region of interest" description="Disordered" evidence="2">
    <location>
        <begin position="41"/>
        <end position="62"/>
    </location>
</feature>
<dbReference type="SMART" id="SM00020">
    <property type="entry name" value="Tryp_SPc"/>
    <property type="match status" value="1"/>
</dbReference>
<name>A0A226DCI5_FOLCA</name>
<feature type="chain" id="PRO_5012895098" evidence="3">
    <location>
        <begin position="22"/>
        <end position="450"/>
    </location>
</feature>
<accession>A0A226DCI5</accession>
<evidence type="ECO:0000313" key="6">
    <source>
        <dbReference type="Proteomes" id="UP000198287"/>
    </source>
</evidence>
<reference evidence="5 6" key="1">
    <citation type="submission" date="2015-12" db="EMBL/GenBank/DDBJ databases">
        <title>The genome of Folsomia candida.</title>
        <authorList>
            <person name="Faddeeva A."/>
            <person name="Derks M.F."/>
            <person name="Anvar Y."/>
            <person name="Smit S."/>
            <person name="Van Straalen N."/>
            <person name="Roelofs D."/>
        </authorList>
    </citation>
    <scope>NUCLEOTIDE SEQUENCE [LARGE SCALE GENOMIC DNA]</scope>
    <source>
        <strain evidence="5 6">VU population</strain>
        <tissue evidence="5">Whole body</tissue>
    </source>
</reference>
<comment type="caution">
    <text evidence="5">The sequence shown here is derived from an EMBL/GenBank/DDBJ whole genome shotgun (WGS) entry which is preliminary data.</text>
</comment>
<dbReference type="InterPro" id="IPR043504">
    <property type="entry name" value="Peptidase_S1_PA_chymotrypsin"/>
</dbReference>
<dbReference type="STRING" id="158441.A0A226DCI5"/>
<dbReference type="CDD" id="cd00190">
    <property type="entry name" value="Tryp_SPc"/>
    <property type="match status" value="1"/>
</dbReference>
<gene>
    <name evidence="5" type="ORF">Fcan01_22279</name>
</gene>
<evidence type="ECO:0000256" key="3">
    <source>
        <dbReference type="SAM" id="SignalP"/>
    </source>
</evidence>
<dbReference type="Gene3D" id="2.40.10.10">
    <property type="entry name" value="Trypsin-like serine proteases"/>
    <property type="match status" value="1"/>
</dbReference>
<feature type="signal peptide" evidence="3">
    <location>
        <begin position="1"/>
        <end position="21"/>
    </location>
</feature>
<dbReference type="InterPro" id="IPR001254">
    <property type="entry name" value="Trypsin_dom"/>
</dbReference>
<keyword evidence="1" id="KW-1015">Disulfide bond</keyword>
<protein>
    <submittedName>
        <fullName evidence="5">Transmembrane protease serine 11G</fullName>
    </submittedName>
</protein>
<evidence type="ECO:0000259" key="4">
    <source>
        <dbReference type="PROSITE" id="PS50240"/>
    </source>
</evidence>
<keyword evidence="5" id="KW-0812">Transmembrane</keyword>
<keyword evidence="5" id="KW-0378">Hydrolase</keyword>
<dbReference type="SUPFAM" id="SSF50494">
    <property type="entry name" value="Trypsin-like serine proteases"/>
    <property type="match status" value="1"/>
</dbReference>
<dbReference type="EMBL" id="LNIX01000024">
    <property type="protein sequence ID" value="OXA42909.1"/>
    <property type="molecule type" value="Genomic_DNA"/>
</dbReference>
<dbReference type="Proteomes" id="UP000198287">
    <property type="component" value="Unassembled WGS sequence"/>
</dbReference>
<keyword evidence="5" id="KW-0472">Membrane</keyword>
<dbReference type="Pfam" id="PF00089">
    <property type="entry name" value="Trypsin"/>
    <property type="match status" value="1"/>
</dbReference>
<evidence type="ECO:0000256" key="2">
    <source>
        <dbReference type="SAM" id="MobiDB-lite"/>
    </source>
</evidence>